<comment type="caution">
    <text evidence="1">The sequence shown here is derived from an EMBL/GenBank/DDBJ whole genome shotgun (WGS) entry which is preliminary data.</text>
</comment>
<dbReference type="RefSeq" id="WP_121218784.1">
    <property type="nucleotide sequence ID" value="NZ_RBIG01000001.1"/>
</dbReference>
<dbReference type="AlphaFoldDB" id="A0A420WRS2"/>
<accession>A0A420WRS2</accession>
<dbReference type="Pfam" id="PF07310">
    <property type="entry name" value="PAS_5"/>
    <property type="match status" value="1"/>
</dbReference>
<proteinExistence type="predicted"/>
<reference evidence="1 2" key="1">
    <citation type="submission" date="2018-10" db="EMBL/GenBank/DDBJ databases">
        <title>Comparative analysis of microorganisms from saline springs in Andes Mountain Range, Colombia.</title>
        <authorList>
            <person name="Rubin E."/>
        </authorList>
    </citation>
    <scope>NUCLEOTIDE SEQUENCE [LARGE SCALE GENOMIC DNA]</scope>
    <source>
        <strain evidence="1 2">USBA 36</strain>
    </source>
</reference>
<dbReference type="OrthoDB" id="8478543at2"/>
<evidence type="ECO:0000313" key="2">
    <source>
        <dbReference type="Proteomes" id="UP000277424"/>
    </source>
</evidence>
<organism evidence="1 2">
    <name type="scientific">Oceanibaculum indicum</name>
    <dbReference type="NCBI Taxonomy" id="526216"/>
    <lineage>
        <taxon>Bacteria</taxon>
        <taxon>Pseudomonadati</taxon>
        <taxon>Pseudomonadota</taxon>
        <taxon>Alphaproteobacteria</taxon>
        <taxon>Rhodospirillales</taxon>
        <taxon>Oceanibaculaceae</taxon>
        <taxon>Oceanibaculum</taxon>
    </lineage>
</organism>
<protein>
    <submittedName>
        <fullName evidence="1">PAS domain-containing protein</fullName>
    </submittedName>
</protein>
<gene>
    <name evidence="1" type="ORF">BCL74_1535</name>
</gene>
<dbReference type="InterPro" id="IPR035965">
    <property type="entry name" value="PAS-like_dom_sf"/>
</dbReference>
<dbReference type="EMBL" id="RBIG01000001">
    <property type="protein sequence ID" value="RKQ73744.1"/>
    <property type="molecule type" value="Genomic_DNA"/>
</dbReference>
<name>A0A420WRS2_9PROT</name>
<dbReference type="Proteomes" id="UP000277424">
    <property type="component" value="Unassembled WGS sequence"/>
</dbReference>
<sequence>MSDNPDIIHPRARVFGAYWMSLPKRDFLPDRDQIDLLQLKEILPSFVILQYESPSMVRFRLAGTDEVRRYGFEITGRNYLDFVPEERRAQAVQTFQTMLNHPCGTRNLIETVTSSGRIVLNEAIGYPVRGSDGRADQMIFQSNDIEGRLKPHQRKDVVVEHRRLRERRFIDIGAGVPSLAA</sequence>
<evidence type="ECO:0000313" key="1">
    <source>
        <dbReference type="EMBL" id="RKQ73744.1"/>
    </source>
</evidence>
<dbReference type="InterPro" id="IPR009922">
    <property type="entry name" value="DUF1457"/>
</dbReference>
<dbReference type="SUPFAM" id="SSF55785">
    <property type="entry name" value="PYP-like sensor domain (PAS domain)"/>
    <property type="match status" value="1"/>
</dbReference>